<sequence>MSRGDAVSSPPGISQRHSRMNLSRRRPVGDPEGATAPACPARRARPETTGRRPTMMSSKFDHPTHGSYDKPEDVLKDDRLSDGEKETILSEWRSSLQQILKNDPNVPEVKATSESLDTAIENLSAART</sequence>
<comment type="caution">
    <text evidence="2">The sequence shown here is derived from an EMBL/GenBank/DDBJ whole genome shotgun (WGS) entry which is preliminary data.</text>
</comment>
<organism evidence="2 3">
    <name type="scientific">Aurantimonas manganoxydans (strain ATCC BAA-1229 / DSM 21871 / SI85-9A1)</name>
    <dbReference type="NCBI Taxonomy" id="287752"/>
    <lineage>
        <taxon>Bacteria</taxon>
        <taxon>Pseudomonadati</taxon>
        <taxon>Pseudomonadota</taxon>
        <taxon>Alphaproteobacteria</taxon>
        <taxon>Hyphomicrobiales</taxon>
        <taxon>Aurantimonadaceae</taxon>
        <taxon>Aurantimonas</taxon>
    </lineage>
</organism>
<feature type="region of interest" description="Disordered" evidence="1">
    <location>
        <begin position="1"/>
        <end position="81"/>
    </location>
</feature>
<keyword evidence="3" id="KW-1185">Reference proteome</keyword>
<dbReference type="BioCyc" id="AURANTIMONAS:SI859A1_00446-MONOMER"/>
<dbReference type="Proteomes" id="UP000000321">
    <property type="component" value="Unassembled WGS sequence"/>
</dbReference>
<dbReference type="HOGENOM" id="CLU_1957082_0_0_5"/>
<proteinExistence type="predicted"/>
<evidence type="ECO:0000313" key="3">
    <source>
        <dbReference type="Proteomes" id="UP000000321"/>
    </source>
</evidence>
<name>Q1YGZ3_AURMS</name>
<evidence type="ECO:0000313" key="2">
    <source>
        <dbReference type="EMBL" id="EAS49786.1"/>
    </source>
</evidence>
<evidence type="ECO:0000256" key="1">
    <source>
        <dbReference type="SAM" id="MobiDB-lite"/>
    </source>
</evidence>
<gene>
    <name evidence="2" type="ORF">SI859A1_00446</name>
</gene>
<protein>
    <submittedName>
        <fullName evidence="2">Uncharacterized protein</fullName>
    </submittedName>
</protein>
<dbReference type="AlphaFoldDB" id="Q1YGZ3"/>
<reference evidence="2 3" key="1">
    <citation type="journal article" date="2008" name="Appl. Environ. Microbiol.">
        <title>Genomic insights into Mn(II) oxidation by the marine alphaproteobacterium Aurantimonas sp. strain SI85-9A1.</title>
        <authorList>
            <person name="Dick G.J."/>
            <person name="Podell S."/>
            <person name="Johnson H.A."/>
            <person name="Rivera-Espinoza Y."/>
            <person name="Bernier-Latmani R."/>
            <person name="McCarthy J.K."/>
            <person name="Torpey J.W."/>
            <person name="Clement B.G."/>
            <person name="Gaasterland T."/>
            <person name="Tebo B.M."/>
        </authorList>
    </citation>
    <scope>NUCLEOTIDE SEQUENCE [LARGE SCALE GENOMIC DNA]</scope>
    <source>
        <strain evidence="2 3">SI85-9A1</strain>
    </source>
</reference>
<dbReference type="EMBL" id="AAPJ01000004">
    <property type="protein sequence ID" value="EAS49786.1"/>
    <property type="molecule type" value="Genomic_DNA"/>
</dbReference>
<feature type="compositionally biased region" description="Basic and acidic residues" evidence="1">
    <location>
        <begin position="59"/>
        <end position="81"/>
    </location>
</feature>
<accession>Q1YGZ3</accession>
<feature type="compositionally biased region" description="Basic residues" evidence="1">
    <location>
        <begin position="16"/>
        <end position="26"/>
    </location>
</feature>